<keyword evidence="8 12" id="KW-0472">Membrane</keyword>
<feature type="transmembrane region" description="Helical" evidence="12">
    <location>
        <begin position="493"/>
        <end position="526"/>
    </location>
</feature>
<keyword evidence="15" id="KW-1185">Reference proteome</keyword>
<evidence type="ECO:0000256" key="5">
    <source>
        <dbReference type="ARBA" id="ARBA00022882"/>
    </source>
</evidence>
<feature type="transmembrane region" description="Helical" evidence="12">
    <location>
        <begin position="376"/>
        <end position="397"/>
    </location>
</feature>
<dbReference type="InterPro" id="IPR027359">
    <property type="entry name" value="Volt_channel_dom_sf"/>
</dbReference>
<accession>A0A0M0JH06</accession>
<feature type="domain" description="Ion transport" evidence="13">
    <location>
        <begin position="710"/>
        <end position="999"/>
    </location>
</feature>
<dbReference type="Gene3D" id="1.10.287.70">
    <property type="match status" value="4"/>
</dbReference>
<feature type="transmembrane region" description="Helical" evidence="12">
    <location>
        <begin position="750"/>
        <end position="770"/>
    </location>
</feature>
<evidence type="ECO:0000256" key="12">
    <source>
        <dbReference type="SAM" id="Phobius"/>
    </source>
</evidence>
<keyword evidence="6 12" id="KW-1133">Transmembrane helix</keyword>
<feature type="transmembrane region" description="Helical" evidence="12">
    <location>
        <begin position="1266"/>
        <end position="1287"/>
    </location>
</feature>
<evidence type="ECO:0000259" key="13">
    <source>
        <dbReference type="Pfam" id="PF00520"/>
    </source>
</evidence>
<feature type="transmembrane region" description="Helical" evidence="12">
    <location>
        <begin position="711"/>
        <end position="729"/>
    </location>
</feature>
<evidence type="ECO:0000256" key="3">
    <source>
        <dbReference type="ARBA" id="ARBA00022692"/>
    </source>
</evidence>
<comment type="subcellular location">
    <subcellularLocation>
        <location evidence="1">Membrane</location>
        <topology evidence="1">Multi-pass membrane protein</topology>
    </subcellularLocation>
</comment>
<keyword evidence="9" id="KW-0325">Glycoprotein</keyword>
<keyword evidence="5" id="KW-0851">Voltage-gated channel</keyword>
<feature type="transmembrane region" description="Helical" evidence="12">
    <location>
        <begin position="1168"/>
        <end position="1196"/>
    </location>
</feature>
<dbReference type="GO" id="GO:0001518">
    <property type="term" value="C:voltage-gated sodium channel complex"/>
    <property type="evidence" value="ECO:0007669"/>
    <property type="project" value="TreeGrafter"/>
</dbReference>
<organism evidence="14 15">
    <name type="scientific">Chrysochromulina tobinii</name>
    <dbReference type="NCBI Taxonomy" id="1460289"/>
    <lineage>
        <taxon>Eukaryota</taxon>
        <taxon>Haptista</taxon>
        <taxon>Haptophyta</taxon>
        <taxon>Prymnesiophyceae</taxon>
        <taxon>Prymnesiales</taxon>
        <taxon>Chrysochromulinaceae</taxon>
        <taxon>Chrysochromulina</taxon>
    </lineage>
</organism>
<feature type="transmembrane region" description="Helical" evidence="12">
    <location>
        <begin position="281"/>
        <end position="306"/>
    </location>
</feature>
<feature type="transmembrane region" description="Helical" evidence="12">
    <location>
        <begin position="967"/>
        <end position="989"/>
    </location>
</feature>
<feature type="domain" description="Ion transport" evidence="13">
    <location>
        <begin position="381"/>
        <end position="622"/>
    </location>
</feature>
<dbReference type="GO" id="GO:0005248">
    <property type="term" value="F:voltage-gated sodium channel activity"/>
    <property type="evidence" value="ECO:0007669"/>
    <property type="project" value="TreeGrafter"/>
</dbReference>
<feature type="transmembrane region" description="Helical" evidence="12">
    <location>
        <begin position="1086"/>
        <end position="1108"/>
    </location>
</feature>
<name>A0A0M0JH06_9EUKA</name>
<evidence type="ECO:0000256" key="7">
    <source>
        <dbReference type="ARBA" id="ARBA00023065"/>
    </source>
</evidence>
<dbReference type="Pfam" id="PF00520">
    <property type="entry name" value="Ion_trans"/>
    <property type="match status" value="4"/>
</dbReference>
<evidence type="ECO:0000256" key="9">
    <source>
        <dbReference type="ARBA" id="ARBA00023180"/>
    </source>
</evidence>
<feature type="compositionally biased region" description="Basic and acidic residues" evidence="11">
    <location>
        <begin position="1530"/>
        <end position="1543"/>
    </location>
</feature>
<evidence type="ECO:0000256" key="8">
    <source>
        <dbReference type="ARBA" id="ARBA00023136"/>
    </source>
</evidence>
<feature type="transmembrane region" description="Helical" evidence="12">
    <location>
        <begin position="63"/>
        <end position="85"/>
    </location>
</feature>
<evidence type="ECO:0000256" key="6">
    <source>
        <dbReference type="ARBA" id="ARBA00022989"/>
    </source>
</evidence>
<evidence type="ECO:0000256" key="2">
    <source>
        <dbReference type="ARBA" id="ARBA00022448"/>
    </source>
</evidence>
<reference evidence="15" key="1">
    <citation type="journal article" date="2015" name="PLoS Genet.">
        <title>Genome Sequence and Transcriptome Analyses of Chrysochromulina tobin: Metabolic Tools for Enhanced Algal Fitness in the Prominent Order Prymnesiales (Haptophyceae).</title>
        <authorList>
            <person name="Hovde B.T."/>
            <person name="Deodato C.R."/>
            <person name="Hunsperger H.M."/>
            <person name="Ryken S.A."/>
            <person name="Yost W."/>
            <person name="Jha R.K."/>
            <person name="Patterson J."/>
            <person name="Monnat R.J. Jr."/>
            <person name="Barlow S.B."/>
            <person name="Starkenburg S.R."/>
            <person name="Cattolico R.A."/>
        </authorList>
    </citation>
    <scope>NUCLEOTIDE SEQUENCE</scope>
    <source>
        <strain evidence="15">CCMP291</strain>
    </source>
</reference>
<feature type="transmembrane region" description="Helical" evidence="12">
    <location>
        <begin position="20"/>
        <end position="43"/>
    </location>
</feature>
<keyword evidence="10" id="KW-0407">Ion channel</keyword>
<comment type="caution">
    <text evidence="14">The sequence shown here is derived from an EMBL/GenBank/DDBJ whole genome shotgun (WGS) entry which is preliminary data.</text>
</comment>
<dbReference type="Proteomes" id="UP000037460">
    <property type="component" value="Unassembled WGS sequence"/>
</dbReference>
<keyword evidence="3 12" id="KW-0812">Transmembrane</keyword>
<dbReference type="Gene3D" id="1.10.238.10">
    <property type="entry name" value="EF-hand"/>
    <property type="match status" value="1"/>
</dbReference>
<evidence type="ECO:0000256" key="1">
    <source>
        <dbReference type="ARBA" id="ARBA00004141"/>
    </source>
</evidence>
<dbReference type="InterPro" id="IPR005821">
    <property type="entry name" value="Ion_trans_dom"/>
</dbReference>
<feature type="domain" description="Ion transport" evidence="13">
    <location>
        <begin position="1048"/>
        <end position="1294"/>
    </location>
</feature>
<dbReference type="PANTHER" id="PTHR10037:SF62">
    <property type="entry name" value="SODIUM CHANNEL PROTEIN 60E"/>
    <property type="match status" value="1"/>
</dbReference>
<protein>
    <submittedName>
        <fullName evidence="14">Voltage-gated ion channel superfamily</fullName>
    </submittedName>
</protein>
<sequence length="1543" mass="170197">MLFDSGVDAALKPRRAAIFFVEAPFFDSVILFVILMNCVTMAWESPLDPSGTWKAALLDVCEWFFLGVFTVELLAKVVAYGFFFNKHAYLRDPWCQIDFVVVVLAWIPILVHSFAQYSVLRAFRALRPLRALKRLPGMPALVHSIISSLPRVANVGALCGFIFLVFAVVGVEIFKGMLHYRCAQPGFVELAGHPILGGELVIDRRQLQLVAGSTAAYADEDTCAVAAGGPGGRCAYFQRTPNEGLMSFDNVGLAFVTLLQCVTFDDWTEVMYSLMVALSPYVVLYFVAFVALGGFFVINLFLAVVFEEHSAQQAELEAEQYAQRLLTEQLAEVHSDEADAAQALLLPSATSSDAIVTDEEKGAAAMLAEIMSSDGSGLVATVLVVINLVLMTMPYEGMSAEYASRLDDLSTTITWIFIGEMALKLYGLGCEGYWRDGWNRLDGTIVSISFFEMVLSALFADSGMNLSFLRILRMLRVARMLRLMRSWKGLYKIVSTFVKSIPAMANLFLLMLLFMFIFALLAMQLFGGMYNPQTGYSTEPCLQGRCPDPRLMEEPRYHFDYFVPALSSVFVLFTGEWVDAMVPAVGAVGLPAVFFFIFVVVIGRYLLINLLIAIVLSSFADDSDTPVFIEDGTVGELSAGTARAAGSRATTTRTAPGDDAQHDARADAVALLEETSYSWTNYTWPQDYSFLCFSPRNPVRQACLMLVTSPLYDTVIIIAILISSVCLALDSPRLDPEGPLAVGLHTLDMYFWPWLFGAELLIKAISFGFVYGEQPRAYLRSPWNQLDAVIVLASFLAIATEQFPALAPLANLRVLRVLRPLRLVSRSAGMRLIISSLAQALPAVANVAGVMLALMAVFAVLGMQLYMGKLGACTDPSILTKAECVPADSLRRVLKGGSGGGGGGGGSDDVVRWENPRVGSFDDIGSAMLVLYVMSTGDSWEQDMYRMMDATQPGVASVRNDYSLSSIYSIVWMFIGSFFAMNLFVGVIVDDFNRIKAETDGSATMTPEQLQWVNTMKALVDNPGPERVSPVPKSCFRRAIFNLVTSAPFDAFIMAVIIANVALMSCDFWGMEQTAFEHEYNSAMDYFAYIFYAEAVLKISGLGLAGYWADRWSRFDFFLVCTSLFDQIASEVLAGVLPIPPMLLRTLRVLRIVRILRLLRSFKELRSLLVTMIYSFPSLLNVSCLLTLVVFMYAVLGVDLFCFVAHQDLIDAGRNFETLGNAALLLFQCLTGDAWSGLMVEAMVSEELGLCTEAAGDCGIWLAIPYFISFQMIGSFVLLNLVVAVILENFTNVNGANPDLVTALDLDRFREAWGRFDPDADFYIRVEELPQLVLAVTPPMGLAGREEALGGTKAVLLAARKLCAKLDLQQYNGHLGEVAYIDVLNALVKHNFTSKSVNIDTDTFRARVQNLVPFDPRSPPPEKVHAAFQRQKSQSLELSAPDRLAREYNLSLQQRFAFEAMRDHLLVWIGRSRARAALVQAELAKRKGAGAHKPFGGVKGAARKRPAEQDQQQTLPPPLPPQQARAIAYLEERFGKTPREVKT</sequence>
<dbReference type="PANTHER" id="PTHR10037">
    <property type="entry name" value="VOLTAGE-GATED CATION CHANNEL CALCIUM AND SODIUM"/>
    <property type="match status" value="1"/>
</dbReference>
<dbReference type="SUPFAM" id="SSF81324">
    <property type="entry name" value="Voltage-gated potassium channels"/>
    <property type="match status" value="4"/>
</dbReference>
<proteinExistence type="predicted"/>
<evidence type="ECO:0000256" key="10">
    <source>
        <dbReference type="ARBA" id="ARBA00023303"/>
    </source>
</evidence>
<feature type="domain" description="Ion transport" evidence="13">
    <location>
        <begin position="24"/>
        <end position="315"/>
    </location>
</feature>
<evidence type="ECO:0000313" key="14">
    <source>
        <dbReference type="EMBL" id="KOO25755.1"/>
    </source>
</evidence>
<dbReference type="InterPro" id="IPR043203">
    <property type="entry name" value="VGCC_Ca_Na"/>
</dbReference>
<evidence type="ECO:0000256" key="11">
    <source>
        <dbReference type="SAM" id="MobiDB-lite"/>
    </source>
</evidence>
<feature type="region of interest" description="Disordered" evidence="11">
    <location>
        <begin position="1490"/>
        <end position="1543"/>
    </location>
</feature>
<gene>
    <name evidence="14" type="ORF">Ctob_006830</name>
</gene>
<feature type="transmembrane region" description="Helical" evidence="12">
    <location>
        <begin position="152"/>
        <end position="174"/>
    </location>
</feature>
<dbReference type="EMBL" id="JWZX01002934">
    <property type="protein sequence ID" value="KOO25755.1"/>
    <property type="molecule type" value="Genomic_DNA"/>
</dbReference>
<evidence type="ECO:0000256" key="4">
    <source>
        <dbReference type="ARBA" id="ARBA00022737"/>
    </source>
</evidence>
<dbReference type="FunFam" id="1.20.120.350:FF:000009">
    <property type="entry name" value="Voltage-dependent T-type calcium channel subunit alpha"/>
    <property type="match status" value="2"/>
</dbReference>
<feature type="transmembrane region" description="Helical" evidence="12">
    <location>
        <begin position="409"/>
        <end position="428"/>
    </location>
</feature>
<keyword evidence="7" id="KW-0406">Ion transport</keyword>
<keyword evidence="4" id="KW-0677">Repeat</keyword>
<evidence type="ECO:0000313" key="15">
    <source>
        <dbReference type="Proteomes" id="UP000037460"/>
    </source>
</evidence>
<feature type="transmembrane region" description="Helical" evidence="12">
    <location>
        <begin position="97"/>
        <end position="119"/>
    </location>
</feature>
<feature type="transmembrane region" description="Helical" evidence="12">
    <location>
        <begin position="448"/>
        <end position="472"/>
    </location>
</feature>
<feature type="transmembrane region" description="Helical" evidence="12">
    <location>
        <begin position="590"/>
        <end position="616"/>
    </location>
</feature>
<feature type="transmembrane region" description="Helical" evidence="12">
    <location>
        <begin position="832"/>
        <end position="861"/>
    </location>
</feature>
<dbReference type="OrthoDB" id="416585at2759"/>
<dbReference type="Gene3D" id="1.20.120.350">
    <property type="entry name" value="Voltage-gated potassium channels. Chain C"/>
    <property type="match status" value="4"/>
</dbReference>
<keyword evidence="2" id="KW-0813">Transport</keyword>